<protein>
    <submittedName>
        <fullName evidence="7">Dihydrofolate synthase</fullName>
        <ecNumber evidence="7">6.3.2.12</ecNumber>
    </submittedName>
</protein>
<keyword evidence="5" id="KW-0067">ATP-binding</keyword>
<proteinExistence type="inferred from homology"/>
<evidence type="ECO:0000256" key="4">
    <source>
        <dbReference type="ARBA" id="ARBA00022741"/>
    </source>
</evidence>
<evidence type="ECO:0000256" key="6">
    <source>
        <dbReference type="ARBA" id="ARBA00022842"/>
    </source>
</evidence>
<dbReference type="GO" id="GO:0005829">
    <property type="term" value="C:cytosol"/>
    <property type="evidence" value="ECO:0007669"/>
    <property type="project" value="TreeGrafter"/>
</dbReference>
<keyword evidence="4" id="KW-0547">Nucleotide-binding</keyword>
<dbReference type="GO" id="GO:0046872">
    <property type="term" value="F:metal ion binding"/>
    <property type="evidence" value="ECO:0007669"/>
    <property type="project" value="UniProtKB-KW"/>
</dbReference>
<dbReference type="PANTHER" id="PTHR11136:SF0">
    <property type="entry name" value="DIHYDROFOLATE SYNTHETASE-RELATED"/>
    <property type="match status" value="1"/>
</dbReference>
<dbReference type="InterPro" id="IPR001645">
    <property type="entry name" value="Folylpolyglutamate_synth"/>
</dbReference>
<reference evidence="7" key="1">
    <citation type="submission" date="2023-02" db="EMBL/GenBank/DDBJ databases">
        <title>Mating type loci evolution in Malassezia.</title>
        <authorList>
            <person name="Coelho M.A."/>
        </authorList>
    </citation>
    <scope>NUCLEOTIDE SEQUENCE</scope>
    <source>
        <strain evidence="7">CBS 14136</strain>
    </source>
</reference>
<accession>A0AAF0F4B2</accession>
<name>A0AAF0F4B2_9BASI</name>
<dbReference type="InterPro" id="IPR018109">
    <property type="entry name" value="Folylpolyglutamate_synth_CS"/>
</dbReference>
<evidence type="ECO:0000256" key="1">
    <source>
        <dbReference type="ARBA" id="ARBA00008276"/>
    </source>
</evidence>
<dbReference type="InterPro" id="IPR036565">
    <property type="entry name" value="Mur-like_cat_sf"/>
</dbReference>
<keyword evidence="2 7" id="KW-0436">Ligase</keyword>
<evidence type="ECO:0000256" key="3">
    <source>
        <dbReference type="ARBA" id="ARBA00022723"/>
    </source>
</evidence>
<dbReference type="EMBL" id="CP118375">
    <property type="protein sequence ID" value="WFD42453.1"/>
    <property type="molecule type" value="Genomic_DNA"/>
</dbReference>
<dbReference type="PANTHER" id="PTHR11136">
    <property type="entry name" value="FOLYLPOLYGLUTAMATE SYNTHASE-RELATED"/>
    <property type="match status" value="1"/>
</dbReference>
<evidence type="ECO:0000313" key="8">
    <source>
        <dbReference type="Proteomes" id="UP001214628"/>
    </source>
</evidence>
<keyword evidence="6" id="KW-0460">Magnesium</keyword>
<dbReference type="SUPFAM" id="SSF53623">
    <property type="entry name" value="MurD-like peptide ligases, catalytic domain"/>
    <property type="match status" value="1"/>
</dbReference>
<organism evidence="7 8">
    <name type="scientific">Malassezia psittaci</name>
    <dbReference type="NCBI Taxonomy" id="1821823"/>
    <lineage>
        <taxon>Eukaryota</taxon>
        <taxon>Fungi</taxon>
        <taxon>Dikarya</taxon>
        <taxon>Basidiomycota</taxon>
        <taxon>Ustilaginomycotina</taxon>
        <taxon>Malasseziomycetes</taxon>
        <taxon>Malasseziales</taxon>
        <taxon>Malasseziaceae</taxon>
        <taxon>Malassezia</taxon>
    </lineage>
</organism>
<dbReference type="InterPro" id="IPR036615">
    <property type="entry name" value="Mur_ligase_C_dom_sf"/>
</dbReference>
<dbReference type="SUPFAM" id="SSF53244">
    <property type="entry name" value="MurD-like peptide ligases, peptide-binding domain"/>
    <property type="match status" value="1"/>
</dbReference>
<evidence type="ECO:0000313" key="7">
    <source>
        <dbReference type="EMBL" id="WFD42453.1"/>
    </source>
</evidence>
<dbReference type="AlphaFoldDB" id="A0AAF0F4B2"/>
<dbReference type="GO" id="GO:0005524">
    <property type="term" value="F:ATP binding"/>
    <property type="evidence" value="ECO:0007669"/>
    <property type="project" value="UniProtKB-KW"/>
</dbReference>
<comment type="similarity">
    <text evidence="1">Belongs to the folylpolyglutamate synthase family.</text>
</comment>
<dbReference type="GO" id="GO:0008841">
    <property type="term" value="F:dihydrofolate synthase activity"/>
    <property type="evidence" value="ECO:0007669"/>
    <property type="project" value="UniProtKB-EC"/>
</dbReference>
<evidence type="ECO:0000256" key="5">
    <source>
        <dbReference type="ARBA" id="ARBA00022840"/>
    </source>
</evidence>
<dbReference type="Proteomes" id="UP001214628">
    <property type="component" value="Chromosome 1"/>
</dbReference>
<dbReference type="GO" id="GO:0005739">
    <property type="term" value="C:mitochondrion"/>
    <property type="evidence" value="ECO:0007669"/>
    <property type="project" value="TreeGrafter"/>
</dbReference>
<dbReference type="Gene3D" id="3.90.190.20">
    <property type="entry name" value="Mur ligase, C-terminal domain"/>
    <property type="match status" value="1"/>
</dbReference>
<dbReference type="PROSITE" id="PS01011">
    <property type="entry name" value="FOLYLPOLYGLU_SYNT_1"/>
    <property type="match status" value="1"/>
</dbReference>
<sequence>MDLGLGRVQALLRRVGSPHTRFPVIHVAGTNGKGSTTAYLDSLLTHGVGLRSGRFNSPHLIIPRDCARVQGGIPIDAKTWALAEQQTYRADRFCEASQQDSPIDATPFELLTVQTLLAFTLLPAELRPEVLIIEVGVGGRLDATNVFPDENVLASVICPIDIDHEALLGHSLAAIAREKAGIIKRNGLCVIADQRKTELVASKRRVPLPVETSILQTLQAVCEAQQARAVPTTIPFEAIHYGAAYAQAEVARLRCPATFSLPMHSPSSFSNLSHADVEGSVNVETEATLARLTGSTTALQTLWSIAHDKTETDSSSPPSSLQKVRDSIRAQLFGEKEPKCAEAIQNALLRYVWEGRCDWKTLGGHTPVLVDGAHNASSALALRQYLEQCLDTYASTSSHATIDVRLTWIMAFSRGKDVTAMLSTLLEAWPTSGKWQCKSQRVAFVPFSTPVEGMPWVQPMDAAELENDCTQFHHTNAVQQVTSFGNVREALAWAAANTQQGLEVVVVCGSLYLASDYYRTCCDA</sequence>
<dbReference type="GO" id="GO:0004326">
    <property type="term" value="F:tetrahydrofolylpolyglutamate synthase activity"/>
    <property type="evidence" value="ECO:0007669"/>
    <property type="project" value="InterPro"/>
</dbReference>
<evidence type="ECO:0000256" key="2">
    <source>
        <dbReference type="ARBA" id="ARBA00022598"/>
    </source>
</evidence>
<dbReference type="NCBIfam" id="TIGR01499">
    <property type="entry name" value="folC"/>
    <property type="match status" value="1"/>
</dbReference>
<keyword evidence="8" id="KW-1185">Reference proteome</keyword>
<gene>
    <name evidence="7" type="primary">FOL3</name>
    <name evidence="7" type="ORF">MPSI1_001098</name>
</gene>
<dbReference type="EC" id="6.3.2.12" evidence="7"/>
<keyword evidence="3" id="KW-0479">Metal-binding</keyword>
<dbReference type="Gene3D" id="3.40.1190.10">
    <property type="entry name" value="Mur-like, catalytic domain"/>
    <property type="match status" value="1"/>
</dbReference>